<dbReference type="Pfam" id="PF13646">
    <property type="entry name" value="HEAT_2"/>
    <property type="match status" value="1"/>
</dbReference>
<feature type="domain" description="Cyclic nucleotide-binding" evidence="2">
    <location>
        <begin position="940"/>
        <end position="1052"/>
    </location>
</feature>
<dbReference type="InterPro" id="IPR014710">
    <property type="entry name" value="RmlC-like_jellyroll"/>
</dbReference>
<evidence type="ECO:0000313" key="3">
    <source>
        <dbReference type="EMBL" id="MBL0744297.1"/>
    </source>
</evidence>
<dbReference type="InterPro" id="IPR000595">
    <property type="entry name" value="cNMP-bd_dom"/>
</dbReference>
<feature type="transmembrane region" description="Helical" evidence="1">
    <location>
        <begin position="409"/>
        <end position="428"/>
    </location>
</feature>
<feature type="transmembrane region" description="Helical" evidence="1">
    <location>
        <begin position="20"/>
        <end position="39"/>
    </location>
</feature>
<dbReference type="SUPFAM" id="SSF51206">
    <property type="entry name" value="cAMP-binding domain-like"/>
    <property type="match status" value="1"/>
</dbReference>
<dbReference type="InterPro" id="IPR016024">
    <property type="entry name" value="ARM-type_fold"/>
</dbReference>
<dbReference type="EMBL" id="JAERRB010000010">
    <property type="protein sequence ID" value="MBL0744297.1"/>
    <property type="molecule type" value="Genomic_DNA"/>
</dbReference>
<evidence type="ECO:0000256" key="1">
    <source>
        <dbReference type="SAM" id="Phobius"/>
    </source>
</evidence>
<keyword evidence="1" id="KW-1133">Transmembrane helix</keyword>
<protein>
    <submittedName>
        <fullName evidence="3">Cyclic nucleotide-binding domain-containing protein</fullName>
    </submittedName>
</protein>
<sequence length="1052" mass="120098">MANRFVGALQIKTQEQKQIVLMLCTGFFMGVFIATYQVTVDSLFLNRMGDQLDKAFLVAGALGIITTGLFSFFQNWIKFTTLALGSVALMFLFTLSAYWLIHFGDPAFTDRFIFALYCMSGPNTAVLLLSFWGIFGRLFNFRQSKRIIGWIDTGQLIAAILATLIFIPFTSEIFKDTSNYLLICAISIAMVSVLLFIIAHTFPLSKNDPREFGVTVRRETSITKIFSDQYIVLLSLFLLVSMVMFTFSQYTFQTLVTVQYPNVRDLTNFNSFFIGAVYGISLILQTFVNQRIISNYGLRISLFVLPIVMIIFSVGSITMGTVFGFDKSISPTGFIYFFLFVSLSRLFNWTLRDSMENPVFKLFFIPLESRLRFNIQAKVEGLVNESARFIAGILIFVLAFIPFFNILHISIFLIILAAVYFVVVNNLYKGYRNKIRLKLESTEEHQEKLEKGYAQITTRLENMLTVPYSSKAVFSYKLLEKINAALVPQWANSLMKNEDEAARYYAQEKMNELKGLSVSDQYVIRMDESKVDGSEKNVLSMLDLQLIIENGGDITKTRIQKLTRSTNPNDRHYAAELLLHTSKDECTSFLMELLNDTEPKVRNTALKTSIKKNNPEVINAVIENLGNPVFSNQAMNALTLIGSETLPALDSAFYRSGQSTQMMLRVIQVIGRIGGQRAREILWGKIDYPNKIIVSQVLLSLGECGFKAGISQITRIKYAIESDIADISWNLSALQEVGDEGFHEQIKTTLRSEIQNDIEHIYMLLTMLYDTRSIQLVKENIDSGTAEGITYAIELLDVFLSEQLKQRVIPILDDLTDAERTGRLEDFYPRIKLDSKLVLKFMINRDFAQSNRWTKACVIYQIGILRIEDFKLDLIAQLFNPDTLIREVSAWALNRLSPDEYKKNTKRLGDVMEKELNALIIQSRKMTRFEMVLFFQRNNFFENVPGLTLSYLADICDEIHLKPHDSLPLDEKQNNSFYVLVSGSVDFYQRGQLVSQFETGQFIGEMLGLPNFVNTNLIIARSETVVLKFNKDQFYELLSDNVKLADKVLEYI</sequence>
<keyword evidence="4" id="KW-1185">Reference proteome</keyword>
<feature type="transmembrane region" description="Helical" evidence="1">
    <location>
        <begin position="180"/>
        <end position="202"/>
    </location>
</feature>
<accession>A0ABS1KYH3</accession>
<feature type="transmembrane region" description="Helical" evidence="1">
    <location>
        <begin position="300"/>
        <end position="323"/>
    </location>
</feature>
<dbReference type="Gene3D" id="2.60.120.10">
    <property type="entry name" value="Jelly Rolls"/>
    <property type="match status" value="1"/>
</dbReference>
<dbReference type="RefSeq" id="WP_202013953.1">
    <property type="nucleotide sequence ID" value="NZ_JAERRB010000010.1"/>
</dbReference>
<dbReference type="SUPFAM" id="SSF103473">
    <property type="entry name" value="MFS general substrate transporter"/>
    <property type="match status" value="1"/>
</dbReference>
<gene>
    <name evidence="3" type="ORF">JI741_23900</name>
</gene>
<feature type="transmembrane region" description="Helical" evidence="1">
    <location>
        <begin position="272"/>
        <end position="288"/>
    </location>
</feature>
<keyword evidence="1" id="KW-0812">Transmembrane</keyword>
<feature type="transmembrane region" description="Helical" evidence="1">
    <location>
        <begin position="329"/>
        <end position="347"/>
    </location>
</feature>
<keyword evidence="1" id="KW-0472">Membrane</keyword>
<dbReference type="SUPFAM" id="SSF48371">
    <property type="entry name" value="ARM repeat"/>
    <property type="match status" value="1"/>
</dbReference>
<comment type="caution">
    <text evidence="3">The sequence shown here is derived from an EMBL/GenBank/DDBJ whole genome shotgun (WGS) entry which is preliminary data.</text>
</comment>
<dbReference type="Gene3D" id="1.25.10.10">
    <property type="entry name" value="Leucine-rich Repeat Variant"/>
    <property type="match status" value="1"/>
</dbReference>
<name>A0ABS1KYH3_9BACT</name>
<proteinExistence type="predicted"/>
<dbReference type="PROSITE" id="PS50042">
    <property type="entry name" value="CNMP_BINDING_3"/>
    <property type="match status" value="1"/>
</dbReference>
<evidence type="ECO:0000313" key="4">
    <source>
        <dbReference type="Proteomes" id="UP000613030"/>
    </source>
</evidence>
<reference evidence="3 4" key="1">
    <citation type="submission" date="2021-01" db="EMBL/GenBank/DDBJ databases">
        <title>Chryseolinea sp. Jin1 Genome sequencing and assembly.</title>
        <authorList>
            <person name="Kim I."/>
        </authorList>
    </citation>
    <scope>NUCLEOTIDE SEQUENCE [LARGE SCALE GENOMIC DNA]</scope>
    <source>
        <strain evidence="3 4">Jin1</strain>
    </source>
</reference>
<dbReference type="CDD" id="cd00038">
    <property type="entry name" value="CAP_ED"/>
    <property type="match status" value="1"/>
</dbReference>
<feature type="transmembrane region" description="Helical" evidence="1">
    <location>
        <begin position="147"/>
        <end position="168"/>
    </location>
</feature>
<dbReference type="CDD" id="cd06174">
    <property type="entry name" value="MFS"/>
    <property type="match status" value="1"/>
</dbReference>
<dbReference type="InterPro" id="IPR011989">
    <property type="entry name" value="ARM-like"/>
</dbReference>
<feature type="transmembrane region" description="Helical" evidence="1">
    <location>
        <begin position="230"/>
        <end position="252"/>
    </location>
</feature>
<evidence type="ECO:0000259" key="2">
    <source>
        <dbReference type="PROSITE" id="PS50042"/>
    </source>
</evidence>
<feature type="transmembrane region" description="Helical" evidence="1">
    <location>
        <begin position="80"/>
        <end position="101"/>
    </location>
</feature>
<dbReference type="InterPro" id="IPR018490">
    <property type="entry name" value="cNMP-bd_dom_sf"/>
</dbReference>
<dbReference type="Proteomes" id="UP000613030">
    <property type="component" value="Unassembled WGS sequence"/>
</dbReference>
<dbReference type="SMART" id="SM00100">
    <property type="entry name" value="cNMP"/>
    <property type="match status" value="1"/>
</dbReference>
<feature type="transmembrane region" description="Helical" evidence="1">
    <location>
        <begin position="55"/>
        <end position="73"/>
    </location>
</feature>
<dbReference type="InterPro" id="IPR036259">
    <property type="entry name" value="MFS_trans_sf"/>
</dbReference>
<feature type="transmembrane region" description="Helical" evidence="1">
    <location>
        <begin position="113"/>
        <end position="135"/>
    </location>
</feature>
<organism evidence="3 4">
    <name type="scientific">Chryseolinea lacunae</name>
    <dbReference type="NCBI Taxonomy" id="2801331"/>
    <lineage>
        <taxon>Bacteria</taxon>
        <taxon>Pseudomonadati</taxon>
        <taxon>Bacteroidota</taxon>
        <taxon>Cytophagia</taxon>
        <taxon>Cytophagales</taxon>
        <taxon>Fulvivirgaceae</taxon>
        <taxon>Chryseolinea</taxon>
    </lineage>
</organism>
<dbReference type="Pfam" id="PF00027">
    <property type="entry name" value="cNMP_binding"/>
    <property type="match status" value="1"/>
</dbReference>